<evidence type="ECO:0000256" key="5">
    <source>
        <dbReference type="ARBA" id="ARBA00023211"/>
    </source>
</evidence>
<keyword evidence="6" id="KW-0456">Lyase</keyword>
<dbReference type="SFLD" id="SFLDG01019">
    <property type="entry name" value="Terpene_Cyclase_Like_1_C_Termi"/>
    <property type="match status" value="1"/>
</dbReference>
<comment type="cofactor">
    <cofactor evidence="2">
        <name>Mg(2+)</name>
        <dbReference type="ChEBI" id="CHEBI:18420"/>
    </cofactor>
</comment>
<name>A0AA39RRR7_ACESA</name>
<dbReference type="Gene3D" id="1.10.600.10">
    <property type="entry name" value="Farnesyl Diphosphate Synthase"/>
    <property type="match status" value="2"/>
</dbReference>
<keyword evidence="5" id="KW-0464">Manganese</keyword>
<dbReference type="PANTHER" id="PTHR31225">
    <property type="entry name" value="OS04G0344100 PROTEIN-RELATED"/>
    <property type="match status" value="1"/>
</dbReference>
<dbReference type="InterPro" id="IPR050148">
    <property type="entry name" value="Terpene_synthase-like"/>
</dbReference>
<comment type="cofactor">
    <cofactor evidence="1">
        <name>Mn(2+)</name>
        <dbReference type="ChEBI" id="CHEBI:29035"/>
    </cofactor>
</comment>
<dbReference type="GO" id="GO:0010333">
    <property type="term" value="F:terpene synthase activity"/>
    <property type="evidence" value="ECO:0007669"/>
    <property type="project" value="InterPro"/>
</dbReference>
<protein>
    <recommendedName>
        <fullName evidence="7">Terpene synthase metal-binding domain-containing protein</fullName>
    </recommendedName>
</protein>
<dbReference type="PANTHER" id="PTHR31225:SF245">
    <property type="entry name" value="(-)-ALPHA-TERPINEOL SYNTHASE-LIKE"/>
    <property type="match status" value="1"/>
</dbReference>
<organism evidence="8 9">
    <name type="scientific">Acer saccharum</name>
    <name type="common">Sugar maple</name>
    <dbReference type="NCBI Taxonomy" id="4024"/>
    <lineage>
        <taxon>Eukaryota</taxon>
        <taxon>Viridiplantae</taxon>
        <taxon>Streptophyta</taxon>
        <taxon>Embryophyta</taxon>
        <taxon>Tracheophyta</taxon>
        <taxon>Spermatophyta</taxon>
        <taxon>Magnoliopsida</taxon>
        <taxon>eudicotyledons</taxon>
        <taxon>Gunneridae</taxon>
        <taxon>Pentapetalae</taxon>
        <taxon>rosids</taxon>
        <taxon>malvids</taxon>
        <taxon>Sapindales</taxon>
        <taxon>Sapindaceae</taxon>
        <taxon>Hippocastanoideae</taxon>
        <taxon>Acereae</taxon>
        <taxon>Acer</taxon>
    </lineage>
</organism>
<dbReference type="SFLD" id="SFLDS00005">
    <property type="entry name" value="Isoprenoid_Synthase_Type_I"/>
    <property type="match status" value="1"/>
</dbReference>
<dbReference type="FunFam" id="1.10.600.10:FF:000007">
    <property type="entry name" value="Isoprene synthase, chloroplastic"/>
    <property type="match status" value="1"/>
</dbReference>
<dbReference type="Pfam" id="PF03936">
    <property type="entry name" value="Terpene_synth_C"/>
    <property type="match status" value="2"/>
</dbReference>
<dbReference type="AlphaFoldDB" id="A0AA39RRR7"/>
<feature type="domain" description="Terpene synthase metal-binding" evidence="7">
    <location>
        <begin position="437"/>
        <end position="508"/>
    </location>
</feature>
<proteinExistence type="predicted"/>
<dbReference type="EMBL" id="JAUESC010000385">
    <property type="protein sequence ID" value="KAK0578733.1"/>
    <property type="molecule type" value="Genomic_DNA"/>
</dbReference>
<dbReference type="InterPro" id="IPR008930">
    <property type="entry name" value="Terpenoid_cyclase/PrenylTrfase"/>
</dbReference>
<evidence type="ECO:0000256" key="3">
    <source>
        <dbReference type="ARBA" id="ARBA00022723"/>
    </source>
</evidence>
<dbReference type="Proteomes" id="UP001168877">
    <property type="component" value="Unassembled WGS sequence"/>
</dbReference>
<keyword evidence="3" id="KW-0479">Metal-binding</keyword>
<dbReference type="GO" id="GO:0000287">
    <property type="term" value="F:magnesium ion binding"/>
    <property type="evidence" value="ECO:0007669"/>
    <property type="project" value="InterPro"/>
</dbReference>
<evidence type="ECO:0000256" key="1">
    <source>
        <dbReference type="ARBA" id="ARBA00001936"/>
    </source>
</evidence>
<keyword evidence="9" id="KW-1185">Reference proteome</keyword>
<evidence type="ECO:0000313" key="8">
    <source>
        <dbReference type="EMBL" id="KAK0578733.1"/>
    </source>
</evidence>
<accession>A0AA39RRR7</accession>
<dbReference type="InterPro" id="IPR036965">
    <property type="entry name" value="Terpene_synth_N_sf"/>
</dbReference>
<evidence type="ECO:0000256" key="2">
    <source>
        <dbReference type="ARBA" id="ARBA00001946"/>
    </source>
</evidence>
<feature type="domain" description="Terpene synthase metal-binding" evidence="7">
    <location>
        <begin position="65"/>
        <end position="304"/>
    </location>
</feature>
<dbReference type="GO" id="GO:0016114">
    <property type="term" value="P:terpenoid biosynthetic process"/>
    <property type="evidence" value="ECO:0007669"/>
    <property type="project" value="InterPro"/>
</dbReference>
<dbReference type="SUPFAM" id="SSF48239">
    <property type="entry name" value="Terpenoid cyclases/Protein prenyltransferases"/>
    <property type="match status" value="2"/>
</dbReference>
<gene>
    <name evidence="8" type="ORF">LWI29_015378</name>
</gene>
<reference evidence="8" key="2">
    <citation type="submission" date="2023-06" db="EMBL/GenBank/DDBJ databases">
        <authorList>
            <person name="Swenson N.G."/>
            <person name="Wegrzyn J.L."/>
            <person name="Mcevoy S.L."/>
        </authorList>
    </citation>
    <scope>NUCLEOTIDE SEQUENCE</scope>
    <source>
        <strain evidence="8">NS2018</strain>
        <tissue evidence="8">Leaf</tissue>
    </source>
</reference>
<evidence type="ECO:0000256" key="6">
    <source>
        <dbReference type="ARBA" id="ARBA00023239"/>
    </source>
</evidence>
<dbReference type="InterPro" id="IPR008949">
    <property type="entry name" value="Isoprenoid_synthase_dom_sf"/>
</dbReference>
<evidence type="ECO:0000259" key="7">
    <source>
        <dbReference type="Pfam" id="PF03936"/>
    </source>
</evidence>
<dbReference type="Gene3D" id="1.50.10.130">
    <property type="entry name" value="Terpene synthase, N-terminal domain"/>
    <property type="match status" value="2"/>
</dbReference>
<sequence>MQLRRALELPLHWRTSRVGARWFIDIYERSKDMNNILLEFAKLDFNIMQGIYQQELKELSSWWKHSGLGEKLSFARNRLVASFLWGMGTACEPQFGYCRSIITKAISLITIIDDIYGVYGTFNELELFADAVDRWEIIKVMKQLPDYMKICFLALYNFVHEMTYDILIEQKSDVLLNIKNSWLDLVQTYMVEAKWYHSGYKPTLEEFMQTAWKSVGALSVIFHTYLSTANHILQKELEYLESDPDILYWSFSLMRLQDDLGTSSEELKRGDVPKSIQLYMHETGASEEVSREHISDRARQIWKKVNVYIAEESTLSQTTIQLLLNLLRISHCDAELVRSLILWIRRRKHHGGAWKFTTRHLNNIDRDLDLILAMQVKHALEIPLHWRAPRLEASWFIDVYERRKDMNPILLELAKLDFNIVQALHQQELKDMSRWWKNYGLGEKMSFARNRLVESFLWTVGITLEPRFGYCRRMLSKVISLITVIDDVYDVYGTLNKLELFTDGVDRLHCLRENFPYILAKC</sequence>
<keyword evidence="4" id="KW-0460">Magnesium</keyword>
<comment type="caution">
    <text evidence="8">The sequence shown here is derived from an EMBL/GenBank/DDBJ whole genome shotgun (WGS) entry which is preliminary data.</text>
</comment>
<evidence type="ECO:0000256" key="4">
    <source>
        <dbReference type="ARBA" id="ARBA00022842"/>
    </source>
</evidence>
<evidence type="ECO:0000313" key="9">
    <source>
        <dbReference type="Proteomes" id="UP001168877"/>
    </source>
</evidence>
<dbReference type="InterPro" id="IPR034741">
    <property type="entry name" value="Terpene_cyclase-like_1_C"/>
</dbReference>
<dbReference type="InterPro" id="IPR005630">
    <property type="entry name" value="Terpene_synthase_metal-bd"/>
</dbReference>
<dbReference type="SUPFAM" id="SSF48576">
    <property type="entry name" value="Terpenoid synthases"/>
    <property type="match status" value="2"/>
</dbReference>
<reference evidence="8" key="1">
    <citation type="journal article" date="2022" name="Plant J.">
        <title>Strategies of tolerance reflected in two North American maple genomes.</title>
        <authorList>
            <person name="McEvoy S.L."/>
            <person name="Sezen U.U."/>
            <person name="Trouern-Trend A."/>
            <person name="McMahon S.M."/>
            <person name="Schaberg P.G."/>
            <person name="Yang J."/>
            <person name="Wegrzyn J.L."/>
            <person name="Swenson N.G."/>
        </authorList>
    </citation>
    <scope>NUCLEOTIDE SEQUENCE</scope>
    <source>
        <strain evidence="8">NS2018</strain>
    </source>
</reference>